<feature type="region of interest" description="Disordered" evidence="1">
    <location>
        <begin position="77"/>
        <end position="102"/>
    </location>
</feature>
<feature type="region of interest" description="Disordered" evidence="1">
    <location>
        <begin position="1"/>
        <end position="20"/>
    </location>
</feature>
<evidence type="ECO:0000313" key="3">
    <source>
        <dbReference type="EMBL" id="KAF4730157.1"/>
    </source>
</evidence>
<evidence type="ECO:0000256" key="1">
    <source>
        <dbReference type="SAM" id="MobiDB-lite"/>
    </source>
</evidence>
<feature type="non-terminal residue" evidence="3">
    <location>
        <position position="1"/>
    </location>
</feature>
<dbReference type="EMBL" id="JABANO010019452">
    <property type="protein sequence ID" value="KAF4730157.1"/>
    <property type="molecule type" value="Genomic_DNA"/>
</dbReference>
<evidence type="ECO:0000313" key="5">
    <source>
        <dbReference type="Proteomes" id="UP000574390"/>
    </source>
</evidence>
<organism evidence="3 4">
    <name type="scientific">Perkinsus olseni</name>
    <name type="common">Perkinsus atlanticus</name>
    <dbReference type="NCBI Taxonomy" id="32597"/>
    <lineage>
        <taxon>Eukaryota</taxon>
        <taxon>Sar</taxon>
        <taxon>Alveolata</taxon>
        <taxon>Perkinsozoa</taxon>
        <taxon>Perkinsea</taxon>
        <taxon>Perkinsida</taxon>
        <taxon>Perkinsidae</taxon>
        <taxon>Perkinsus</taxon>
    </lineage>
</organism>
<feature type="compositionally biased region" description="Basic and acidic residues" evidence="1">
    <location>
        <begin position="1"/>
        <end position="15"/>
    </location>
</feature>
<sequence length="182" mass="20637">VWERNRTAYAKKLDRPSPPSNYDFAEGDMVLVRNPRRTKLDSLWRGPYVVRRVLGSATYDVDTGDSKIPYTQHQRNLKPWLGEDGGPATTVQSPTASIRDTDGNEISPEAFYGLPNKLFGHPIGLKELQVYRLFGFNSIEPVVDANGDPFTVFIEQPLIPLGMLRTRLEFKKLKEWLNSTDA</sequence>
<protein>
    <submittedName>
        <fullName evidence="3">Uncharacterized protein</fullName>
    </submittedName>
</protein>
<name>A0A7J6SBC6_PEROL</name>
<proteinExistence type="predicted"/>
<dbReference type="Proteomes" id="UP000553632">
    <property type="component" value="Unassembled WGS sequence"/>
</dbReference>
<gene>
    <name evidence="2" type="ORF">FOZ62_016615</name>
    <name evidence="3" type="ORF">FOZ63_018128</name>
</gene>
<evidence type="ECO:0000313" key="4">
    <source>
        <dbReference type="Proteomes" id="UP000553632"/>
    </source>
</evidence>
<dbReference type="Proteomes" id="UP000574390">
    <property type="component" value="Unassembled WGS sequence"/>
</dbReference>
<dbReference type="AlphaFoldDB" id="A0A7J6SBC6"/>
<feature type="compositionally biased region" description="Polar residues" evidence="1">
    <location>
        <begin position="89"/>
        <end position="98"/>
    </location>
</feature>
<reference evidence="4 5" key="1">
    <citation type="submission" date="2020-04" db="EMBL/GenBank/DDBJ databases">
        <title>Perkinsus olseni comparative genomics.</title>
        <authorList>
            <person name="Bogema D.R."/>
        </authorList>
    </citation>
    <scope>NUCLEOTIDE SEQUENCE [LARGE SCALE GENOMIC DNA]</scope>
    <source>
        <strain evidence="2">ATCC PRA-205</strain>
        <strain evidence="3 4">ATCC PRA-207</strain>
    </source>
</reference>
<keyword evidence="4" id="KW-1185">Reference proteome</keyword>
<accession>A0A7J6SBC6</accession>
<comment type="caution">
    <text evidence="3">The sequence shown here is derived from an EMBL/GenBank/DDBJ whole genome shotgun (WGS) entry which is preliminary data.</text>
</comment>
<evidence type="ECO:0000313" key="2">
    <source>
        <dbReference type="EMBL" id="KAF4717443.1"/>
    </source>
</evidence>
<dbReference type="EMBL" id="JABANM010023712">
    <property type="protein sequence ID" value="KAF4717443.1"/>
    <property type="molecule type" value="Genomic_DNA"/>
</dbReference>